<protein>
    <submittedName>
        <fullName evidence="2 3">RCG62063</fullName>
    </submittedName>
</protein>
<organism evidence="2">
    <name type="scientific">Anopheles sinensis</name>
    <name type="common">Mosquito</name>
    <dbReference type="NCBI Taxonomy" id="74873"/>
    <lineage>
        <taxon>Eukaryota</taxon>
        <taxon>Metazoa</taxon>
        <taxon>Ecdysozoa</taxon>
        <taxon>Arthropoda</taxon>
        <taxon>Hexapoda</taxon>
        <taxon>Insecta</taxon>
        <taxon>Pterygota</taxon>
        <taxon>Neoptera</taxon>
        <taxon>Endopterygota</taxon>
        <taxon>Diptera</taxon>
        <taxon>Nematocera</taxon>
        <taxon>Culicoidea</taxon>
        <taxon>Culicidae</taxon>
        <taxon>Anophelinae</taxon>
        <taxon>Anopheles</taxon>
    </lineage>
</organism>
<evidence type="ECO:0000313" key="2">
    <source>
        <dbReference type="EMBL" id="KFB37631.1"/>
    </source>
</evidence>
<dbReference type="AlphaFoldDB" id="A0A084VI37"/>
<dbReference type="EMBL" id="ATLV01013272">
    <property type="status" value="NOT_ANNOTATED_CDS"/>
    <property type="molecule type" value="Genomic_DNA"/>
</dbReference>
<gene>
    <name evidence="2" type="ORF">ZHAS_00004868</name>
</gene>
<evidence type="ECO:0000256" key="1">
    <source>
        <dbReference type="SAM" id="MobiDB-lite"/>
    </source>
</evidence>
<evidence type="ECO:0000313" key="4">
    <source>
        <dbReference type="Proteomes" id="UP000030765"/>
    </source>
</evidence>
<dbReference type="EnsemblMetazoa" id="ASIC004868-RA">
    <property type="protein sequence ID" value="ASIC004868-PA"/>
    <property type="gene ID" value="ASIC004868"/>
</dbReference>
<dbReference type="VEuPathDB" id="VectorBase:ASIC004868"/>
<reference evidence="3" key="2">
    <citation type="submission" date="2020-05" db="UniProtKB">
        <authorList>
            <consortium name="EnsemblMetazoa"/>
        </authorList>
    </citation>
    <scope>IDENTIFICATION</scope>
</reference>
<proteinExistence type="predicted"/>
<sequence length="103" mass="11188">MKRSDAFHRQSLASLCTNRTSIDRQQTSSATNYLLGVPLEKKGKLPVSGGGGVDVPHQGSLEQEADLLVPVNRRVLIWPRKAPYGKPAGNHGKPQNFISPFAP</sequence>
<accession>A0A084VI37</accession>
<name>A0A084VI37_ANOSI</name>
<dbReference type="Proteomes" id="UP000030765">
    <property type="component" value="Unassembled WGS sequence"/>
</dbReference>
<feature type="region of interest" description="Disordered" evidence="1">
    <location>
        <begin position="82"/>
        <end position="103"/>
    </location>
</feature>
<dbReference type="EMBL" id="KE524849">
    <property type="protein sequence ID" value="KFB37631.1"/>
    <property type="molecule type" value="Genomic_DNA"/>
</dbReference>
<reference evidence="2 4" key="1">
    <citation type="journal article" date="2014" name="BMC Genomics">
        <title>Genome sequence of Anopheles sinensis provides insight into genetics basis of mosquito competence for malaria parasites.</title>
        <authorList>
            <person name="Zhou D."/>
            <person name="Zhang D."/>
            <person name="Ding G."/>
            <person name="Shi L."/>
            <person name="Hou Q."/>
            <person name="Ye Y."/>
            <person name="Xu Y."/>
            <person name="Zhou H."/>
            <person name="Xiong C."/>
            <person name="Li S."/>
            <person name="Yu J."/>
            <person name="Hong S."/>
            <person name="Yu X."/>
            <person name="Zou P."/>
            <person name="Chen C."/>
            <person name="Chang X."/>
            <person name="Wang W."/>
            <person name="Lv Y."/>
            <person name="Sun Y."/>
            <person name="Ma L."/>
            <person name="Shen B."/>
            <person name="Zhu C."/>
        </authorList>
    </citation>
    <scope>NUCLEOTIDE SEQUENCE [LARGE SCALE GENOMIC DNA]</scope>
</reference>
<keyword evidence="4" id="KW-1185">Reference proteome</keyword>
<evidence type="ECO:0000313" key="3">
    <source>
        <dbReference type="EnsemblMetazoa" id="ASIC004868-PA"/>
    </source>
</evidence>